<dbReference type="SUPFAM" id="SSF103506">
    <property type="entry name" value="Mitochondrial carrier"/>
    <property type="match status" value="1"/>
</dbReference>
<evidence type="ECO:0000256" key="1">
    <source>
        <dbReference type="ARBA" id="ARBA00004141"/>
    </source>
</evidence>
<name>A0A8K0JPZ4_9TREE</name>
<reference evidence="11" key="1">
    <citation type="submission" date="2020-04" db="EMBL/GenBank/DDBJ databases">
        <title>Analysis of mating type loci in Filobasidium floriforme.</title>
        <authorList>
            <person name="Nowrousian M."/>
        </authorList>
    </citation>
    <scope>NUCLEOTIDE SEQUENCE</scope>
    <source>
        <strain evidence="11">CBS 6242</strain>
    </source>
</reference>
<comment type="subcellular location">
    <subcellularLocation>
        <location evidence="1">Membrane</location>
        <topology evidence="1">Multi-pass membrane protein</topology>
    </subcellularLocation>
</comment>
<evidence type="ECO:0000256" key="6">
    <source>
        <dbReference type="ARBA" id="ARBA00022989"/>
    </source>
</evidence>
<evidence type="ECO:0000256" key="9">
    <source>
        <dbReference type="RuleBase" id="RU000488"/>
    </source>
</evidence>
<evidence type="ECO:0000256" key="10">
    <source>
        <dbReference type="SAM" id="MobiDB-lite"/>
    </source>
</evidence>
<evidence type="ECO:0000313" key="11">
    <source>
        <dbReference type="EMBL" id="KAG7562972.1"/>
    </source>
</evidence>
<comment type="similarity">
    <text evidence="2 9">Belongs to the mitochondrial carrier (TC 2.A.29) family.</text>
</comment>
<dbReference type="InterPro" id="IPR050391">
    <property type="entry name" value="Mito_Metabolite_Transporter"/>
</dbReference>
<organism evidence="11 12">
    <name type="scientific">Filobasidium floriforme</name>
    <dbReference type="NCBI Taxonomy" id="5210"/>
    <lineage>
        <taxon>Eukaryota</taxon>
        <taxon>Fungi</taxon>
        <taxon>Dikarya</taxon>
        <taxon>Basidiomycota</taxon>
        <taxon>Agaricomycotina</taxon>
        <taxon>Tremellomycetes</taxon>
        <taxon>Filobasidiales</taxon>
        <taxon>Filobasidiaceae</taxon>
        <taxon>Filobasidium</taxon>
    </lineage>
</organism>
<dbReference type="PANTHER" id="PTHR45618">
    <property type="entry name" value="MITOCHONDRIAL DICARBOXYLATE CARRIER-RELATED"/>
    <property type="match status" value="1"/>
</dbReference>
<feature type="repeat" description="Solcar" evidence="8">
    <location>
        <begin position="27"/>
        <end position="107"/>
    </location>
</feature>
<dbReference type="EMBL" id="JABELV010000022">
    <property type="protein sequence ID" value="KAG7562972.1"/>
    <property type="molecule type" value="Genomic_DNA"/>
</dbReference>
<dbReference type="Gene3D" id="1.50.40.10">
    <property type="entry name" value="Mitochondrial carrier domain"/>
    <property type="match status" value="1"/>
</dbReference>
<keyword evidence="4 8" id="KW-0812">Transmembrane</keyword>
<protein>
    <submittedName>
        <fullName evidence="11">Uncharacterized protein</fullName>
    </submittedName>
</protein>
<keyword evidence="6" id="KW-1133">Transmembrane helix</keyword>
<keyword evidence="12" id="KW-1185">Reference proteome</keyword>
<evidence type="ECO:0000256" key="3">
    <source>
        <dbReference type="ARBA" id="ARBA00022448"/>
    </source>
</evidence>
<evidence type="ECO:0000256" key="4">
    <source>
        <dbReference type="ARBA" id="ARBA00022692"/>
    </source>
</evidence>
<gene>
    <name evidence="11" type="ORF">FFLO_01530</name>
</gene>
<sequence length="304" mass="32666">MSIPALPPVARTAAQPARPVGGQKKPYPFMYIGFASGMATCFTHPLDLTKVQMQTAKANDKSTIGFIGGIVKQHGVRGVYDGLTAAMLRALSYSTFRFGAYDFAKNHFLSPNPGLVSMIGASAAAGGMAGLLGVPAEVVLIRMASDRAKPIGERFMYRNCFQGLYRIVKDEGVLALYRGWQPNTVRAILMNASQLASYDVFKKMLLGIKGSRDGPILQFGASFLAGTVATTICAPADVVKSRVMAAKGGASIPTIITTAVKQEGLKFFFRGWTAAWVRLCPQTVLTLVFLEQLRAGVDAYRARV</sequence>
<feature type="repeat" description="Solcar" evidence="8">
    <location>
        <begin position="113"/>
        <end position="204"/>
    </location>
</feature>
<proteinExistence type="inferred from homology"/>
<keyword evidence="7 8" id="KW-0472">Membrane</keyword>
<keyword evidence="3 9" id="KW-0813">Transport</keyword>
<dbReference type="PROSITE" id="PS50920">
    <property type="entry name" value="SOLCAR"/>
    <property type="match status" value="3"/>
</dbReference>
<evidence type="ECO:0000256" key="8">
    <source>
        <dbReference type="PROSITE-ProRule" id="PRU00282"/>
    </source>
</evidence>
<evidence type="ECO:0000313" key="12">
    <source>
        <dbReference type="Proteomes" id="UP000812966"/>
    </source>
</evidence>
<dbReference type="Pfam" id="PF00153">
    <property type="entry name" value="Mito_carr"/>
    <property type="match status" value="3"/>
</dbReference>
<dbReference type="InterPro" id="IPR023395">
    <property type="entry name" value="MCP_dom_sf"/>
</dbReference>
<dbReference type="Proteomes" id="UP000812966">
    <property type="component" value="Unassembled WGS sequence"/>
</dbReference>
<dbReference type="AlphaFoldDB" id="A0A8K0JPZ4"/>
<dbReference type="GO" id="GO:0016020">
    <property type="term" value="C:membrane"/>
    <property type="evidence" value="ECO:0007669"/>
    <property type="project" value="UniProtKB-SubCell"/>
</dbReference>
<dbReference type="InterPro" id="IPR018108">
    <property type="entry name" value="MCP_transmembrane"/>
</dbReference>
<keyword evidence="5" id="KW-0677">Repeat</keyword>
<evidence type="ECO:0000256" key="2">
    <source>
        <dbReference type="ARBA" id="ARBA00006375"/>
    </source>
</evidence>
<comment type="caution">
    <text evidence="11">The sequence shown here is derived from an EMBL/GenBank/DDBJ whole genome shotgun (WGS) entry which is preliminary data.</text>
</comment>
<evidence type="ECO:0000256" key="5">
    <source>
        <dbReference type="ARBA" id="ARBA00022737"/>
    </source>
</evidence>
<evidence type="ECO:0000256" key="7">
    <source>
        <dbReference type="ARBA" id="ARBA00023136"/>
    </source>
</evidence>
<feature type="repeat" description="Solcar" evidence="8">
    <location>
        <begin position="213"/>
        <end position="296"/>
    </location>
</feature>
<feature type="region of interest" description="Disordered" evidence="10">
    <location>
        <begin position="1"/>
        <end position="20"/>
    </location>
</feature>
<accession>A0A8K0JPZ4</accession>